<keyword evidence="2" id="KW-0812">Transmembrane</keyword>
<dbReference type="OrthoDB" id="5278907at2759"/>
<evidence type="ECO:0000313" key="4">
    <source>
        <dbReference type="Proteomes" id="UP000557566"/>
    </source>
</evidence>
<reference evidence="3 4" key="1">
    <citation type="journal article" date="2020" name="Genome Biol. Evol.">
        <title>A new high-quality draft genome assembly of the Chinese cordyceps Ophiocordyceps sinensis.</title>
        <authorList>
            <person name="Shu R."/>
            <person name="Zhang J."/>
            <person name="Meng Q."/>
            <person name="Zhang H."/>
            <person name="Zhou G."/>
            <person name="Li M."/>
            <person name="Wu P."/>
            <person name="Zhao Y."/>
            <person name="Chen C."/>
            <person name="Qin Q."/>
        </authorList>
    </citation>
    <scope>NUCLEOTIDE SEQUENCE [LARGE SCALE GENOMIC DNA]</scope>
    <source>
        <strain evidence="3 4">IOZ07</strain>
    </source>
</reference>
<dbReference type="AlphaFoldDB" id="A0A8H4LY62"/>
<sequence length="144" mass="17131">MFATLVRRLGHVGKEPVAKRLPLTIFTNPHKAKKLWPPDFRELNPQQQLRFEKKYKRRVRLAGHSPRWIKGTKYAQLIVTAVVLVYIFFYAEFEFWGQEYKPYDEMYRHYINVFGVMDPEKRHERRRDAPEGGVPTKGPPSESK</sequence>
<gene>
    <name evidence="3" type="ORF">G6O67_005899</name>
</gene>
<feature type="transmembrane region" description="Helical" evidence="2">
    <location>
        <begin position="74"/>
        <end position="91"/>
    </location>
</feature>
<proteinExistence type="predicted"/>
<comment type="caution">
    <text evidence="3">The sequence shown here is derived from an EMBL/GenBank/DDBJ whole genome shotgun (WGS) entry which is preliminary data.</text>
</comment>
<dbReference type="Proteomes" id="UP000557566">
    <property type="component" value="Unassembled WGS sequence"/>
</dbReference>
<feature type="compositionally biased region" description="Basic and acidic residues" evidence="1">
    <location>
        <begin position="121"/>
        <end position="130"/>
    </location>
</feature>
<keyword evidence="4" id="KW-1185">Reference proteome</keyword>
<evidence type="ECO:0000313" key="3">
    <source>
        <dbReference type="EMBL" id="KAF4507237.1"/>
    </source>
</evidence>
<keyword evidence="2" id="KW-1133">Transmembrane helix</keyword>
<protein>
    <submittedName>
        <fullName evidence="3">Uncharacterized protein</fullName>
    </submittedName>
</protein>
<keyword evidence="2" id="KW-0472">Membrane</keyword>
<dbReference type="EMBL" id="JAAVMX010000006">
    <property type="protein sequence ID" value="KAF4507237.1"/>
    <property type="molecule type" value="Genomic_DNA"/>
</dbReference>
<organism evidence="3 4">
    <name type="scientific">Ophiocordyceps sinensis</name>
    <dbReference type="NCBI Taxonomy" id="72228"/>
    <lineage>
        <taxon>Eukaryota</taxon>
        <taxon>Fungi</taxon>
        <taxon>Dikarya</taxon>
        <taxon>Ascomycota</taxon>
        <taxon>Pezizomycotina</taxon>
        <taxon>Sordariomycetes</taxon>
        <taxon>Hypocreomycetidae</taxon>
        <taxon>Hypocreales</taxon>
        <taxon>Ophiocordycipitaceae</taxon>
        <taxon>Ophiocordyceps</taxon>
    </lineage>
</organism>
<accession>A0A8H4LY62</accession>
<feature type="region of interest" description="Disordered" evidence="1">
    <location>
        <begin position="121"/>
        <end position="144"/>
    </location>
</feature>
<evidence type="ECO:0000256" key="2">
    <source>
        <dbReference type="SAM" id="Phobius"/>
    </source>
</evidence>
<name>A0A8H4LY62_9HYPO</name>
<evidence type="ECO:0000256" key="1">
    <source>
        <dbReference type="SAM" id="MobiDB-lite"/>
    </source>
</evidence>